<dbReference type="AlphaFoldDB" id="A0A6B4QQW7"/>
<evidence type="ECO:0000313" key="2">
    <source>
        <dbReference type="Proteomes" id="UP000486903"/>
    </source>
</evidence>
<accession>A0A6B4QQW7</accession>
<gene>
    <name evidence="1" type="ORF">FDG31_10370</name>
</gene>
<proteinExistence type="predicted"/>
<reference evidence="1 2" key="1">
    <citation type="submission" date="2019-04" db="EMBL/GenBank/DDBJ databases">
        <title>Genome sequencing of Clostridium botulinum Groups I-IV and Clostridium butyricum.</title>
        <authorList>
            <person name="Brunt J."/>
            <person name="Van Vliet A.H.M."/>
            <person name="Stringer S.C."/>
            <person name="Carter A.T."/>
            <person name="Peck M.W."/>
        </authorList>
    </citation>
    <scope>NUCLEOTIDE SEQUENCE [LARGE SCALE GENOMIC DNA]</scope>
    <source>
        <strain evidence="1 2">BL81</strain>
    </source>
</reference>
<evidence type="ECO:0000313" key="1">
    <source>
        <dbReference type="EMBL" id="NFV26568.1"/>
    </source>
</evidence>
<dbReference type="RefSeq" id="WP_017826189.1">
    <property type="nucleotide sequence ID" value="NZ_LFQW01000036.1"/>
</dbReference>
<dbReference type="Proteomes" id="UP000486903">
    <property type="component" value="Unassembled WGS sequence"/>
</dbReference>
<organism evidence="1 2">
    <name type="scientific">Clostridium botulinum</name>
    <dbReference type="NCBI Taxonomy" id="1491"/>
    <lineage>
        <taxon>Bacteria</taxon>
        <taxon>Bacillati</taxon>
        <taxon>Bacillota</taxon>
        <taxon>Clostridia</taxon>
        <taxon>Eubacteriales</taxon>
        <taxon>Clostridiaceae</taxon>
        <taxon>Clostridium</taxon>
    </lineage>
</organism>
<sequence length="71" mass="8264">MKIEPVYTLMINDGEEYINCMSEVKIKMKNGNEYKGLFVSCDEDGMWTEVGKDESNIIFIGFEEMEIIEEI</sequence>
<protein>
    <submittedName>
        <fullName evidence="1">Uncharacterized protein</fullName>
    </submittedName>
</protein>
<name>A0A6B4QQW7_CLOBO</name>
<dbReference type="EMBL" id="SXFB01000006">
    <property type="protein sequence ID" value="NFV26568.1"/>
    <property type="molecule type" value="Genomic_DNA"/>
</dbReference>
<comment type="caution">
    <text evidence="1">The sequence shown here is derived from an EMBL/GenBank/DDBJ whole genome shotgun (WGS) entry which is preliminary data.</text>
</comment>